<dbReference type="Gene3D" id="2.40.170.20">
    <property type="entry name" value="TonB-dependent receptor, beta-barrel domain"/>
    <property type="match status" value="1"/>
</dbReference>
<feature type="signal peptide" evidence="13">
    <location>
        <begin position="1"/>
        <end position="24"/>
    </location>
</feature>
<keyword evidence="3 11" id="KW-1134">Transmembrane beta strand</keyword>
<comment type="subcellular location">
    <subcellularLocation>
        <location evidence="1 11">Cell outer membrane</location>
        <topology evidence="1 11">Multi-pass membrane protein</topology>
    </subcellularLocation>
</comment>
<protein>
    <submittedName>
        <fullName evidence="16">Outer membrane receptor protein involved in Fe transport</fullName>
    </submittedName>
</protein>
<comment type="similarity">
    <text evidence="11 12">Belongs to the TonB-dependent receptor family.</text>
</comment>
<keyword evidence="10 11" id="KW-0998">Cell outer membrane</keyword>
<keyword evidence="17" id="KW-1185">Reference proteome</keyword>
<dbReference type="AlphaFoldDB" id="A0A7W6BH70"/>
<keyword evidence="6" id="KW-0408">Iron</keyword>
<keyword evidence="5 11" id="KW-0812">Transmembrane</keyword>
<gene>
    <name evidence="16" type="ORF">GGR43_001684</name>
</gene>
<dbReference type="Pfam" id="PF00593">
    <property type="entry name" value="TonB_dep_Rec_b-barrel"/>
    <property type="match status" value="1"/>
</dbReference>
<dbReference type="InterPro" id="IPR036942">
    <property type="entry name" value="Beta-barrel_TonB_sf"/>
</dbReference>
<feature type="domain" description="TonB-dependent receptor plug" evidence="15">
    <location>
        <begin position="58"/>
        <end position="162"/>
    </location>
</feature>
<feature type="chain" id="PRO_5031088993" evidence="13">
    <location>
        <begin position="25"/>
        <end position="733"/>
    </location>
</feature>
<evidence type="ECO:0000256" key="2">
    <source>
        <dbReference type="ARBA" id="ARBA00022448"/>
    </source>
</evidence>
<evidence type="ECO:0000256" key="8">
    <source>
        <dbReference type="ARBA" id="ARBA00023077"/>
    </source>
</evidence>
<evidence type="ECO:0000313" key="16">
    <source>
        <dbReference type="EMBL" id="MBB3925969.1"/>
    </source>
</evidence>
<proteinExistence type="inferred from homology"/>
<keyword evidence="13" id="KW-0732">Signal</keyword>
<dbReference type="SUPFAM" id="SSF56935">
    <property type="entry name" value="Porins"/>
    <property type="match status" value="1"/>
</dbReference>
<keyword evidence="4" id="KW-0410">Iron transport</keyword>
<evidence type="ECO:0000256" key="3">
    <source>
        <dbReference type="ARBA" id="ARBA00022452"/>
    </source>
</evidence>
<keyword evidence="8 12" id="KW-0798">TonB box</keyword>
<evidence type="ECO:0000256" key="12">
    <source>
        <dbReference type="RuleBase" id="RU003357"/>
    </source>
</evidence>
<dbReference type="RefSeq" id="WP_188071529.1">
    <property type="nucleotide sequence ID" value="NZ_BSPS01000004.1"/>
</dbReference>
<evidence type="ECO:0000259" key="14">
    <source>
        <dbReference type="Pfam" id="PF00593"/>
    </source>
</evidence>
<dbReference type="Pfam" id="PF07715">
    <property type="entry name" value="Plug"/>
    <property type="match status" value="1"/>
</dbReference>
<keyword evidence="7" id="KW-0406">Ion transport</keyword>
<evidence type="ECO:0000256" key="13">
    <source>
        <dbReference type="SAM" id="SignalP"/>
    </source>
</evidence>
<keyword evidence="9 11" id="KW-0472">Membrane</keyword>
<organism evidence="16 17">
    <name type="scientific">Sphingobium jiangsuense</name>
    <dbReference type="NCBI Taxonomy" id="870476"/>
    <lineage>
        <taxon>Bacteria</taxon>
        <taxon>Pseudomonadati</taxon>
        <taxon>Pseudomonadota</taxon>
        <taxon>Alphaproteobacteria</taxon>
        <taxon>Sphingomonadales</taxon>
        <taxon>Sphingomonadaceae</taxon>
        <taxon>Sphingobium</taxon>
    </lineage>
</organism>
<dbReference type="InterPro" id="IPR039426">
    <property type="entry name" value="TonB-dep_rcpt-like"/>
</dbReference>
<evidence type="ECO:0000256" key="9">
    <source>
        <dbReference type="ARBA" id="ARBA00023136"/>
    </source>
</evidence>
<dbReference type="PANTHER" id="PTHR32552:SF81">
    <property type="entry name" value="TONB-DEPENDENT OUTER MEMBRANE RECEPTOR"/>
    <property type="match status" value="1"/>
</dbReference>
<name>A0A7W6BH70_9SPHN</name>
<dbReference type="EMBL" id="JACIDT010000005">
    <property type="protein sequence ID" value="MBB3925969.1"/>
    <property type="molecule type" value="Genomic_DNA"/>
</dbReference>
<dbReference type="GO" id="GO:0009279">
    <property type="term" value="C:cell outer membrane"/>
    <property type="evidence" value="ECO:0007669"/>
    <property type="project" value="UniProtKB-SubCell"/>
</dbReference>
<keyword evidence="2 11" id="KW-0813">Transport</keyword>
<evidence type="ECO:0000256" key="7">
    <source>
        <dbReference type="ARBA" id="ARBA00023065"/>
    </source>
</evidence>
<evidence type="ECO:0000256" key="1">
    <source>
        <dbReference type="ARBA" id="ARBA00004571"/>
    </source>
</evidence>
<dbReference type="PROSITE" id="PS52016">
    <property type="entry name" value="TONB_DEPENDENT_REC_3"/>
    <property type="match status" value="1"/>
</dbReference>
<dbReference type="PANTHER" id="PTHR32552">
    <property type="entry name" value="FERRICHROME IRON RECEPTOR-RELATED"/>
    <property type="match status" value="1"/>
</dbReference>
<evidence type="ECO:0000256" key="4">
    <source>
        <dbReference type="ARBA" id="ARBA00022496"/>
    </source>
</evidence>
<dbReference type="InterPro" id="IPR012910">
    <property type="entry name" value="Plug_dom"/>
</dbReference>
<dbReference type="Proteomes" id="UP000571950">
    <property type="component" value="Unassembled WGS sequence"/>
</dbReference>
<accession>A0A7W6BH70</accession>
<evidence type="ECO:0000256" key="5">
    <source>
        <dbReference type="ARBA" id="ARBA00022692"/>
    </source>
</evidence>
<evidence type="ECO:0000313" key="17">
    <source>
        <dbReference type="Proteomes" id="UP000571950"/>
    </source>
</evidence>
<comment type="caution">
    <text evidence="16">The sequence shown here is derived from an EMBL/GenBank/DDBJ whole genome shotgun (WGS) entry which is preliminary data.</text>
</comment>
<dbReference type="InterPro" id="IPR000531">
    <property type="entry name" value="Beta-barrel_TonB"/>
</dbReference>
<evidence type="ECO:0000256" key="11">
    <source>
        <dbReference type="PROSITE-ProRule" id="PRU01360"/>
    </source>
</evidence>
<evidence type="ECO:0000259" key="15">
    <source>
        <dbReference type="Pfam" id="PF07715"/>
    </source>
</evidence>
<feature type="domain" description="TonB-dependent receptor-like beta-barrel" evidence="14">
    <location>
        <begin position="191"/>
        <end position="698"/>
    </location>
</feature>
<evidence type="ECO:0000256" key="6">
    <source>
        <dbReference type="ARBA" id="ARBA00023004"/>
    </source>
</evidence>
<dbReference type="GO" id="GO:0006826">
    <property type="term" value="P:iron ion transport"/>
    <property type="evidence" value="ECO:0007669"/>
    <property type="project" value="UniProtKB-KW"/>
</dbReference>
<keyword evidence="16" id="KW-0675">Receptor</keyword>
<sequence length="733" mass="78832">MRNTPNYIVSLVALAAGMAWPASATAQTAAPQADADTAEAASGLSDIIVTAQKRAQNLQDVPVSVASATGDQLSTVGVADTTQLNVAIPAVNIRVTNSSFSPSIRGIGTAAINVENPVALYIDGVYYPSQREGLRDFNDVEQVSVLKGPQGTLFGRNATGGVVQISTKRPSFDPAGEASASIDNYATVRTNAYLTGGLADGIAASLSGSYVTQGEGWGKNLTTGKETYKIDYNWSLRGQLLIEPGPGTSIRLIGDYGRRSDNQATYFRPYPGTPLAIPGFVTPSKIYDSIVGLDPLSKLHGGGISATIEQDLGFAELTSISAYRNSVSSFRLDADATPLAVFHVNSPDTRAKSFSQEVQLVSALGSSVNWAVGVYYFNSSNTANDFSQSLGGPLAPLPTSVAKQMIYGREKVTSIAPFGQADFEIFPRTRLTLGARWTYEKREFSSAQSNLLNNGSIVPLNVPFDGASITEKKPTWRIALDHEFADRILGYVSLTRGFKTGGFNILNPANPPYKTEQLDSYEIGLKTELFDRKLRLNMAGFFYDYSNLQVQQFVNGAQLTVNGAKAELYGLDVDFEAILARGLSVRGGFVWLHDEFTDFPDALLFRQVPGGGVANSTGSATGNRLPNAQRFSGSISLNYETELSFGKLNFNVTENRSGAFVFEADNFLRQRAYDVVNASVGWTSPDDRLNLSLFGKNLSGAKVLTHATSIPLGQMATQYLAPRTYGISARVRF</sequence>
<evidence type="ECO:0000256" key="10">
    <source>
        <dbReference type="ARBA" id="ARBA00023237"/>
    </source>
</evidence>
<reference evidence="16 17" key="1">
    <citation type="submission" date="2020-08" db="EMBL/GenBank/DDBJ databases">
        <title>Genomic Encyclopedia of Type Strains, Phase IV (KMG-IV): sequencing the most valuable type-strain genomes for metagenomic binning, comparative biology and taxonomic classification.</title>
        <authorList>
            <person name="Goeker M."/>
        </authorList>
    </citation>
    <scope>NUCLEOTIDE SEQUENCE [LARGE SCALE GENOMIC DNA]</scope>
    <source>
        <strain evidence="16 17">DSM 26189</strain>
    </source>
</reference>